<accession>A0A6C0BLF4</accession>
<sequence length="283" mass="32664">MYNSISIIASRIIDAVSNLMPMSNRQRAAAIVSQVHRMYPSLDFRLELAFARRSSDIVYSRFSELLDHLTSIGINPRDIIINSNAVILQSMNTSIMDHLPDDIFDNPLTHEGWLVLPFKDPEDRTYFQVAVAIHSQRRWPNESIIKSCYSILYESPVNLEESINIVETILEYHPEYDLSVTLEMLRSIHSINQSLDDGYDDQLLMLRDIFKQCKPFKIELNTGVIKAWHHCETMDELNRLGSELTISHSRRDTCNILAIHCDDPLSLFHNCIRAINLITTLIY</sequence>
<dbReference type="EMBL" id="MN739193">
    <property type="protein sequence ID" value="QHS92870.1"/>
    <property type="molecule type" value="Genomic_DNA"/>
</dbReference>
<proteinExistence type="predicted"/>
<reference evidence="1" key="1">
    <citation type="journal article" date="2020" name="Nature">
        <title>Giant virus diversity and host interactions through global metagenomics.</title>
        <authorList>
            <person name="Schulz F."/>
            <person name="Roux S."/>
            <person name="Paez-Espino D."/>
            <person name="Jungbluth S."/>
            <person name="Walsh D.A."/>
            <person name="Denef V.J."/>
            <person name="McMahon K.D."/>
            <person name="Konstantinidis K.T."/>
            <person name="Eloe-Fadrosh E.A."/>
            <person name="Kyrpides N.C."/>
            <person name="Woyke T."/>
        </authorList>
    </citation>
    <scope>NUCLEOTIDE SEQUENCE</scope>
    <source>
        <strain evidence="1">GVMAG-M-3300017651-5</strain>
    </source>
</reference>
<evidence type="ECO:0000313" key="1">
    <source>
        <dbReference type="EMBL" id="QHS92870.1"/>
    </source>
</evidence>
<name>A0A6C0BLF4_9ZZZZ</name>
<organism evidence="1">
    <name type="scientific">viral metagenome</name>
    <dbReference type="NCBI Taxonomy" id="1070528"/>
    <lineage>
        <taxon>unclassified sequences</taxon>
        <taxon>metagenomes</taxon>
        <taxon>organismal metagenomes</taxon>
    </lineage>
</organism>
<protein>
    <submittedName>
        <fullName evidence="1">Uncharacterized protein</fullName>
    </submittedName>
</protein>
<dbReference type="AlphaFoldDB" id="A0A6C0BLF4"/>